<gene>
    <name evidence="2" type="ORF">SAMN05421785_102124</name>
</gene>
<dbReference type="RefSeq" id="WP_076390675.1">
    <property type="nucleotide sequence ID" value="NZ_FTOV01000002.1"/>
</dbReference>
<keyword evidence="1" id="KW-0732">Signal</keyword>
<reference evidence="2 3" key="1">
    <citation type="submission" date="2017-01" db="EMBL/GenBank/DDBJ databases">
        <authorList>
            <person name="Mah S.A."/>
            <person name="Swanson W.J."/>
            <person name="Moy G.W."/>
            <person name="Vacquier V.D."/>
        </authorList>
    </citation>
    <scope>NUCLEOTIDE SEQUENCE [LARGE SCALE GENOMIC DNA]</scope>
    <source>
        <strain evidence="2 3">DSM 18014</strain>
    </source>
</reference>
<dbReference type="Proteomes" id="UP000185781">
    <property type="component" value="Unassembled WGS sequence"/>
</dbReference>
<evidence type="ECO:0000313" key="3">
    <source>
        <dbReference type="Proteomes" id="UP000185781"/>
    </source>
</evidence>
<feature type="signal peptide" evidence="1">
    <location>
        <begin position="1"/>
        <end position="22"/>
    </location>
</feature>
<evidence type="ECO:0000313" key="2">
    <source>
        <dbReference type="EMBL" id="SIS71332.1"/>
    </source>
</evidence>
<dbReference type="OrthoDB" id="5951953at2"/>
<name>A0A1N7LBW7_9FLAO</name>
<evidence type="ECO:0008006" key="4">
    <source>
        <dbReference type="Google" id="ProtNLM"/>
    </source>
</evidence>
<organism evidence="2 3">
    <name type="scientific">Chryseobacterium gambrini</name>
    <dbReference type="NCBI Taxonomy" id="373672"/>
    <lineage>
        <taxon>Bacteria</taxon>
        <taxon>Pseudomonadati</taxon>
        <taxon>Bacteroidota</taxon>
        <taxon>Flavobacteriia</taxon>
        <taxon>Flavobacteriales</taxon>
        <taxon>Weeksellaceae</taxon>
        <taxon>Chryseobacterium group</taxon>
        <taxon>Chryseobacterium</taxon>
    </lineage>
</organism>
<accession>A0A1N7LBW7</accession>
<dbReference type="AlphaFoldDB" id="A0A1N7LBW7"/>
<dbReference type="STRING" id="373672.SAMN05421785_102124"/>
<protein>
    <recommendedName>
        <fullName evidence="4">DUF2846 domain-containing protein</fullName>
    </recommendedName>
</protein>
<sequence>MKSLKKVLLFFVVLFGISTVFAQKITTQEIDKPSEGKSLVYILKTGAGALINFRIYDKDIFLGALPSGKYLAYECEPGQHLFWAGAENRDYVEANLEPNSVYVINAEGQMGAFVAGVNLRPMNPNEFRDKKVFYQVVKNDTKQLYTKSDEDKSENIAKAMEKYQELKSKNSNKIAVLTSDMKFENADKPTK</sequence>
<proteinExistence type="predicted"/>
<feature type="chain" id="PRO_5009943296" description="DUF2846 domain-containing protein" evidence="1">
    <location>
        <begin position="23"/>
        <end position="191"/>
    </location>
</feature>
<dbReference type="EMBL" id="FTOV01000002">
    <property type="protein sequence ID" value="SIS71332.1"/>
    <property type="molecule type" value="Genomic_DNA"/>
</dbReference>
<evidence type="ECO:0000256" key="1">
    <source>
        <dbReference type="SAM" id="SignalP"/>
    </source>
</evidence>